<keyword evidence="2" id="KW-0812">Transmembrane</keyword>
<keyword evidence="5" id="KW-1185">Reference proteome</keyword>
<dbReference type="Pfam" id="PF12229">
    <property type="entry name" value="PG_binding_4"/>
    <property type="match status" value="1"/>
</dbReference>
<feature type="compositionally biased region" description="Acidic residues" evidence="1">
    <location>
        <begin position="63"/>
        <end position="74"/>
    </location>
</feature>
<feature type="region of interest" description="Disordered" evidence="1">
    <location>
        <begin position="1"/>
        <end position="74"/>
    </location>
</feature>
<gene>
    <name evidence="4" type="ORF">TPELB_15760</name>
</gene>
<evidence type="ECO:0000256" key="2">
    <source>
        <dbReference type="SAM" id="Phobius"/>
    </source>
</evidence>
<organism evidence="4 5">
    <name type="scientific">Terrisporobacter petrolearius</name>
    <dbReference type="NCBI Taxonomy" id="1460447"/>
    <lineage>
        <taxon>Bacteria</taxon>
        <taxon>Bacillati</taxon>
        <taxon>Bacillota</taxon>
        <taxon>Clostridia</taxon>
        <taxon>Peptostreptococcales</taxon>
        <taxon>Peptostreptococcaceae</taxon>
        <taxon>Terrisporobacter</taxon>
    </lineage>
</organism>
<dbReference type="RefSeq" id="WP_343339235.1">
    <property type="nucleotide sequence ID" value="NZ_CP154622.1"/>
</dbReference>
<accession>A0ABZ3FER8</accession>
<feature type="domain" description="YoaR-like putative peptidoglycan binding" evidence="3">
    <location>
        <begin position="182"/>
        <end position="291"/>
    </location>
</feature>
<dbReference type="InterPro" id="IPR007391">
    <property type="entry name" value="Vancomycin_resist_VanW"/>
</dbReference>
<dbReference type="PANTHER" id="PTHR35788">
    <property type="entry name" value="EXPORTED PROTEIN-RELATED"/>
    <property type="match status" value="1"/>
</dbReference>
<dbReference type="PANTHER" id="PTHR35788:SF1">
    <property type="entry name" value="EXPORTED PROTEIN"/>
    <property type="match status" value="1"/>
</dbReference>
<evidence type="ECO:0000313" key="4">
    <source>
        <dbReference type="EMBL" id="XAM41264.1"/>
    </source>
</evidence>
<dbReference type="Pfam" id="PF04294">
    <property type="entry name" value="VanW"/>
    <property type="match status" value="1"/>
</dbReference>
<keyword evidence="2" id="KW-0472">Membrane</keyword>
<evidence type="ECO:0000256" key="1">
    <source>
        <dbReference type="SAM" id="MobiDB-lite"/>
    </source>
</evidence>
<dbReference type="InterPro" id="IPR022029">
    <property type="entry name" value="YoaR-like_PG-bd"/>
</dbReference>
<dbReference type="EMBL" id="CP154622">
    <property type="protein sequence ID" value="XAM41264.1"/>
    <property type="molecule type" value="Genomic_DNA"/>
</dbReference>
<feature type="compositionally biased region" description="Basic and acidic residues" evidence="1">
    <location>
        <begin position="1"/>
        <end position="38"/>
    </location>
</feature>
<proteinExistence type="predicted"/>
<protein>
    <recommendedName>
        <fullName evidence="3">YoaR-like putative peptidoglycan binding domain-containing protein</fullName>
    </recommendedName>
</protein>
<sequence length="512" mass="58848">MERKDDNNDAIRKARQKAKQEKEENESLTKENPDENKLENNNNNIENTDEENNEQLENKVEENNNEEDEDFIEEDEDFNNKEYVNSEELQIIKEEIIEDDEHTKKDVKKKKKTYIKIGCFLLLITIMYFGAKRYDSLVYPDITLYEEDVSKLNEQQLNKKVSDLANNINNNKIIIKLDDKDYEILLSNIIDKLDVVKVENEIMSYGKDKTFLEQFGLIYLSVKRNYNFNININNEALENEVNKIYDDTHVSPIEPTLEMNGNKLNIIEGENGKSIDDKDLINKIIEKINSNEVGKSNIIIKEEYKQIKPKIDNKDLEGVDYKISSATTYYGGTGYNRGLNISNAARKIDKTLLMPGQEFSYEDKVSPVDLSNGYYMAPVIINGTHKNAPGGGVCQVSTTLYNTQLKAGILPTERYNHSKSVAYVQRGLDATLATGSKNLRFKNPYDYPIYIHAYAVGGQITVEFWSNKSVLDGKKYTPVSFVKGNVANTYLYGYNNKGELIYKKYIDTSIYK</sequence>
<dbReference type="InterPro" id="IPR052913">
    <property type="entry name" value="Glycopeptide_resist_protein"/>
</dbReference>
<keyword evidence="2" id="KW-1133">Transmembrane helix</keyword>
<reference evidence="4 5" key="1">
    <citation type="submission" date="2024-04" db="EMBL/GenBank/DDBJ databases">
        <title>Isolation and characterization of novel acetogenic strains of the genera Terrisporobacter and Acetoanaerobium.</title>
        <authorList>
            <person name="Boeer T."/>
            <person name="Schueler M.A."/>
            <person name="Lueschen A."/>
            <person name="Eysell L."/>
            <person name="Droege J."/>
            <person name="Heinemann M."/>
            <person name="Engelhardt L."/>
            <person name="Basen M."/>
            <person name="Daniel R."/>
        </authorList>
    </citation>
    <scope>NUCLEOTIDE SEQUENCE [LARGE SCALE GENOMIC DNA]</scope>
    <source>
        <strain evidence="4 5">ELB</strain>
    </source>
</reference>
<evidence type="ECO:0000259" key="3">
    <source>
        <dbReference type="Pfam" id="PF12229"/>
    </source>
</evidence>
<dbReference type="Proteomes" id="UP001477947">
    <property type="component" value="Chromosome"/>
</dbReference>
<name>A0ABZ3FER8_9FIRM</name>
<feature type="transmembrane region" description="Helical" evidence="2">
    <location>
        <begin position="113"/>
        <end position="131"/>
    </location>
</feature>
<evidence type="ECO:0000313" key="5">
    <source>
        <dbReference type="Proteomes" id="UP001477947"/>
    </source>
</evidence>